<dbReference type="EMBL" id="JBHSFY010000002">
    <property type="protein sequence ID" value="MFC4476357.1"/>
    <property type="molecule type" value="Genomic_DNA"/>
</dbReference>
<feature type="chain" id="PRO_5046085045" description="Peptidase S74 domain-containing protein" evidence="2">
    <location>
        <begin position="20"/>
        <end position="664"/>
    </location>
</feature>
<keyword evidence="2" id="KW-0732">Signal</keyword>
<sequence length="664" mass="70844">MKNKFLPLLFVLASYGAYSQTGIGTLNPNASAQLEVLSLNKGVLFPRVALTGSTDATTITKGNVNSLFVFNTATALDVVPGYYYWYDNKWVKVASSDDINGIPEVPGPPGTPGAITTLNAIVKDPAGNIYAYVGKDDTVAGREEAWTKKSTDWVKINGLNGPDGIPGADGPPGTPGSITTLDAILKYGDDIYAYVGSDKTVALRDKSWADKDGKWVKINGLDGSDGIAGGPGVPGVDAENVPTKAKVWIDTRTGFIYVKDDAGNWKKVNGNDGIPGVSGPPGTDGAIKTLDAIIKDPDGNIYAYVGQADTPEARQDEWKAKSINWVKINGLNGTDGIPGAGGPPGADGAITTLDAILKYGDDVYAYVGSETTVAGRQRSWKDQDGGWIKINGLDGSDGIAGGPGVPGKDGVTAPKKALVWIDTKTGFIYVKDPVTETWAQVTFGRGELKSATALLKVTGGKDRLVEGDATVEIVPGSKNQIMTTDDVGAVSWASAVDIAQANEPWFAVATKKGATSNTEDIYTNGWVGIGFDEKTTPAAPNEKLRVNGAITTVGSYYADYVFEDYFQGFSDIKADYKFKSLDAVDAFIKANKHLPGITPINELEKTNKGYSFNVSELSIQLLEKTEELYLHVIEQKKELDAKNNEIQMLNQRLEKLEKLVLDKK</sequence>
<organism evidence="3 4">
    <name type="scientific">Flavobacterium chungangensis</name>
    <dbReference type="NCBI Taxonomy" id="2708132"/>
    <lineage>
        <taxon>Bacteria</taxon>
        <taxon>Pseudomonadati</taxon>
        <taxon>Bacteroidota</taxon>
        <taxon>Flavobacteriia</taxon>
        <taxon>Flavobacteriales</taxon>
        <taxon>Flavobacteriaceae</taxon>
        <taxon>Flavobacterium</taxon>
    </lineage>
</organism>
<proteinExistence type="predicted"/>
<evidence type="ECO:0000256" key="2">
    <source>
        <dbReference type="SAM" id="SignalP"/>
    </source>
</evidence>
<reference evidence="4" key="1">
    <citation type="journal article" date="2019" name="Int. J. Syst. Evol. Microbiol.">
        <title>The Global Catalogue of Microorganisms (GCM) 10K type strain sequencing project: providing services to taxonomists for standard genome sequencing and annotation.</title>
        <authorList>
            <consortium name="The Broad Institute Genomics Platform"/>
            <consortium name="The Broad Institute Genome Sequencing Center for Infectious Disease"/>
            <person name="Wu L."/>
            <person name="Ma J."/>
        </authorList>
    </citation>
    <scope>NUCLEOTIDE SEQUENCE [LARGE SCALE GENOMIC DNA]</scope>
    <source>
        <strain evidence="4">NBRC 103627</strain>
    </source>
</reference>
<evidence type="ECO:0000313" key="3">
    <source>
        <dbReference type="EMBL" id="MFC4476357.1"/>
    </source>
</evidence>
<feature type="coiled-coil region" evidence="1">
    <location>
        <begin position="632"/>
        <end position="659"/>
    </location>
</feature>
<gene>
    <name evidence="3" type="ORF">ACFO3N_04710</name>
</gene>
<dbReference type="PANTHER" id="PTHR24637">
    <property type="entry name" value="COLLAGEN"/>
    <property type="match status" value="1"/>
</dbReference>
<comment type="caution">
    <text evidence="3">The sequence shown here is derived from an EMBL/GenBank/DDBJ whole genome shotgun (WGS) entry which is preliminary data.</text>
</comment>
<evidence type="ECO:0008006" key="5">
    <source>
        <dbReference type="Google" id="ProtNLM"/>
    </source>
</evidence>
<feature type="signal peptide" evidence="2">
    <location>
        <begin position="1"/>
        <end position="19"/>
    </location>
</feature>
<dbReference type="Proteomes" id="UP001596003">
    <property type="component" value="Unassembled WGS sequence"/>
</dbReference>
<accession>A0ABV8Z8P8</accession>
<evidence type="ECO:0000256" key="1">
    <source>
        <dbReference type="SAM" id="Coils"/>
    </source>
</evidence>
<dbReference type="PANTHER" id="PTHR24637:SF421">
    <property type="entry name" value="CUTICLE COLLAGEN DPY-2"/>
    <property type="match status" value="1"/>
</dbReference>
<name>A0ABV8Z8P8_9FLAO</name>
<dbReference type="RefSeq" id="WP_379795618.1">
    <property type="nucleotide sequence ID" value="NZ_JBHSFY010000002.1"/>
</dbReference>
<evidence type="ECO:0000313" key="4">
    <source>
        <dbReference type="Proteomes" id="UP001596003"/>
    </source>
</evidence>
<keyword evidence="1" id="KW-0175">Coiled coil</keyword>
<keyword evidence="4" id="KW-1185">Reference proteome</keyword>
<protein>
    <recommendedName>
        <fullName evidence="5">Peptidase S74 domain-containing protein</fullName>
    </recommendedName>
</protein>